<dbReference type="PANTHER" id="PTHR48079">
    <property type="entry name" value="PROTEIN YEEZ"/>
    <property type="match status" value="1"/>
</dbReference>
<dbReference type="SUPFAM" id="SSF51735">
    <property type="entry name" value="NAD(P)-binding Rossmann-fold domains"/>
    <property type="match status" value="1"/>
</dbReference>
<dbReference type="InParanoid" id="A0A2T0GUQ5"/>
<protein>
    <submittedName>
        <fullName evidence="2">dTDP-glucose 4,6-dehydratase</fullName>
    </submittedName>
</protein>
<evidence type="ECO:0000259" key="1">
    <source>
        <dbReference type="Pfam" id="PF01370"/>
    </source>
</evidence>
<dbReference type="Gene3D" id="3.40.50.720">
    <property type="entry name" value="NAD(P)-binding Rossmann-like Domain"/>
    <property type="match status" value="1"/>
</dbReference>
<dbReference type="AlphaFoldDB" id="A0A2T0GUQ5"/>
<dbReference type="PANTHER" id="PTHR48079:SF6">
    <property type="entry name" value="NAD(P)-BINDING DOMAIN-CONTAINING PROTEIN-RELATED"/>
    <property type="match status" value="1"/>
</dbReference>
<dbReference type="EMBL" id="PVSR01000024">
    <property type="protein sequence ID" value="PRW62832.1"/>
    <property type="molecule type" value="Genomic_DNA"/>
</dbReference>
<dbReference type="InterPro" id="IPR051783">
    <property type="entry name" value="NAD(P)-dependent_oxidoreduct"/>
</dbReference>
<sequence length="312" mass="33956">MSLRVFVAGASGVIGRSLLPRLAAHGHRVTALVHENAPSPVPETADTLVRGNLLEPERLCGILEDAAPEVVVHVASGFREREPAVGMRRTARLRQQGTSNLVAAALRAGARRIVAQSVAAYEPGGTGVADERTPLFTAAPGHWGEAVRAAERLEELLFDTSELETVVLRLGELYGVGTCYARHGHLHDRVKASELPLVGRGSGVTSFTHVEDAARAVLLASHEVEPAVYNIVDNEPAESAEWLPAYAGMIGAPEPVSLTPEQARRQLDWETVHRLAEQRGATNFRFREATGWRPRWPTWREGFAELFGLWPS</sequence>
<keyword evidence="3" id="KW-1185">Reference proteome</keyword>
<reference evidence="2 3" key="1">
    <citation type="submission" date="2018-03" db="EMBL/GenBank/DDBJ databases">
        <title>Actinopolyspora mortivallis from Sahara, screening for active biomolecules.</title>
        <authorList>
            <person name="Selama O."/>
            <person name="Wellington E.M.H."/>
            <person name="Hacene H."/>
        </authorList>
    </citation>
    <scope>NUCLEOTIDE SEQUENCE [LARGE SCALE GENOMIC DNA]</scope>
    <source>
        <strain evidence="2 3">M5A</strain>
    </source>
</reference>
<comment type="caution">
    <text evidence="2">The sequence shown here is derived from an EMBL/GenBank/DDBJ whole genome shotgun (WGS) entry which is preliminary data.</text>
</comment>
<name>A0A2T0GUQ5_ACTMO</name>
<gene>
    <name evidence="2" type="ORF">CEP50_13405</name>
</gene>
<dbReference type="GO" id="GO:0005737">
    <property type="term" value="C:cytoplasm"/>
    <property type="evidence" value="ECO:0007669"/>
    <property type="project" value="TreeGrafter"/>
</dbReference>
<accession>A0A2T0GUQ5</accession>
<dbReference type="STRING" id="1050202.GCA_000384035_01909"/>
<organism evidence="2 3">
    <name type="scientific">Actinopolyspora mortivallis</name>
    <dbReference type="NCBI Taxonomy" id="33906"/>
    <lineage>
        <taxon>Bacteria</taxon>
        <taxon>Bacillati</taxon>
        <taxon>Actinomycetota</taxon>
        <taxon>Actinomycetes</taxon>
        <taxon>Actinopolysporales</taxon>
        <taxon>Actinopolysporaceae</taxon>
        <taxon>Actinopolyspora</taxon>
    </lineage>
</organism>
<evidence type="ECO:0000313" key="2">
    <source>
        <dbReference type="EMBL" id="PRW62832.1"/>
    </source>
</evidence>
<dbReference type="GO" id="GO:0004029">
    <property type="term" value="F:aldehyde dehydrogenase (NAD+) activity"/>
    <property type="evidence" value="ECO:0007669"/>
    <property type="project" value="TreeGrafter"/>
</dbReference>
<dbReference type="Proteomes" id="UP000239352">
    <property type="component" value="Unassembled WGS sequence"/>
</dbReference>
<dbReference type="Pfam" id="PF01370">
    <property type="entry name" value="Epimerase"/>
    <property type="match status" value="1"/>
</dbReference>
<feature type="domain" description="NAD-dependent epimerase/dehydratase" evidence="1">
    <location>
        <begin position="5"/>
        <end position="231"/>
    </location>
</feature>
<proteinExistence type="predicted"/>
<evidence type="ECO:0000313" key="3">
    <source>
        <dbReference type="Proteomes" id="UP000239352"/>
    </source>
</evidence>
<dbReference type="InterPro" id="IPR001509">
    <property type="entry name" value="Epimerase_deHydtase"/>
</dbReference>
<dbReference type="InterPro" id="IPR036291">
    <property type="entry name" value="NAD(P)-bd_dom_sf"/>
</dbReference>